<dbReference type="RefSeq" id="WP_138235154.1">
    <property type="nucleotide sequence ID" value="NZ_CP185860.1"/>
</dbReference>
<organism evidence="4 5">
    <name type="scientific">Microbulbifer harenosus</name>
    <dbReference type="NCBI Taxonomy" id="2576840"/>
    <lineage>
        <taxon>Bacteria</taxon>
        <taxon>Pseudomonadati</taxon>
        <taxon>Pseudomonadota</taxon>
        <taxon>Gammaproteobacteria</taxon>
        <taxon>Cellvibrionales</taxon>
        <taxon>Microbulbiferaceae</taxon>
        <taxon>Microbulbifer</taxon>
    </lineage>
</organism>
<protein>
    <submittedName>
        <fullName evidence="4">Type VI secretion system tip protein VgrG</fullName>
    </submittedName>
</protein>
<evidence type="ECO:0000259" key="2">
    <source>
        <dbReference type="Pfam" id="PF04717"/>
    </source>
</evidence>
<feature type="domain" description="Gp5/Type VI secretion system Vgr protein OB-fold" evidence="2">
    <location>
        <begin position="394"/>
        <end position="454"/>
    </location>
</feature>
<dbReference type="NCBIfam" id="TIGR03361">
    <property type="entry name" value="VI_Rhs_Vgr"/>
    <property type="match status" value="1"/>
</dbReference>
<dbReference type="Gene3D" id="4.10.220.110">
    <property type="match status" value="1"/>
</dbReference>
<evidence type="ECO:0000256" key="1">
    <source>
        <dbReference type="ARBA" id="ARBA00005558"/>
    </source>
</evidence>
<dbReference type="Proteomes" id="UP000306791">
    <property type="component" value="Unassembled WGS sequence"/>
</dbReference>
<dbReference type="Pfam" id="PF05954">
    <property type="entry name" value="Phage_GPD"/>
    <property type="match status" value="1"/>
</dbReference>
<dbReference type="SUPFAM" id="SSF69349">
    <property type="entry name" value="Phage fibre proteins"/>
    <property type="match status" value="1"/>
</dbReference>
<evidence type="ECO:0000259" key="3">
    <source>
        <dbReference type="Pfam" id="PF22178"/>
    </source>
</evidence>
<evidence type="ECO:0000313" key="4">
    <source>
        <dbReference type="EMBL" id="TLM77941.1"/>
    </source>
</evidence>
<dbReference type="InterPro" id="IPR006533">
    <property type="entry name" value="T6SS_Vgr_RhsGE"/>
</dbReference>
<dbReference type="Pfam" id="PF22178">
    <property type="entry name" value="Gp5_trimer_C"/>
    <property type="match status" value="1"/>
</dbReference>
<dbReference type="InterPro" id="IPR037026">
    <property type="entry name" value="Vgr_OB-fold_dom_sf"/>
</dbReference>
<gene>
    <name evidence="4" type="primary">tssI</name>
    <name evidence="4" type="ORF">FDY93_07575</name>
</gene>
<name>A0ABY2UIP3_9GAMM</name>
<dbReference type="InterPro" id="IPR054030">
    <property type="entry name" value="Gp5_Vgr_C"/>
</dbReference>
<evidence type="ECO:0000313" key="5">
    <source>
        <dbReference type="Proteomes" id="UP000306791"/>
    </source>
</evidence>
<dbReference type="SUPFAM" id="SSF69255">
    <property type="entry name" value="gp5 N-terminal domain-like"/>
    <property type="match status" value="1"/>
</dbReference>
<dbReference type="InterPro" id="IPR006531">
    <property type="entry name" value="Gp5/Vgr_OB"/>
</dbReference>
<dbReference type="Gene3D" id="2.30.110.50">
    <property type="match status" value="1"/>
</dbReference>
<dbReference type="EMBL" id="VANI01000008">
    <property type="protein sequence ID" value="TLM77941.1"/>
    <property type="molecule type" value="Genomic_DNA"/>
</dbReference>
<dbReference type="Gene3D" id="3.55.50.10">
    <property type="entry name" value="Baseplate protein-like domains"/>
    <property type="match status" value="1"/>
</dbReference>
<dbReference type="Gene3D" id="2.40.50.230">
    <property type="entry name" value="Gp5 N-terminal domain"/>
    <property type="match status" value="1"/>
</dbReference>
<sequence>MSSINQEKRMIRTKCPLGKDIFIATALTGEEHISKPYRYQISLLSDNHDIAQSDIVGKPFTASIHYSETERHIDGFITHFSMHDVNPEGMRQYIAVIQPGLWFTNLAGENRIFEKKSAKDIIKEVLSKYGKEIKFSEKLSAEYIAREYCVQFNETDFQFITRLMAQEGISYYFKQADGSHELILCDEHKDFYDCASEKIEYDGGGSHPRKNSVSSWHRDFHYHGGGFEFRDYNEFTVDKDNLKSVKTASKLNGVDSYIQSLYGLNHFEVDREHQHKFSDSYHGALAKRAIEAQESRFDVGHGSSDCPPLAAGGCFQLEHTIKSEKGKYLLTSVRINATDGNSEESYFRNTFTCIPEKITPRPDPFVGSNKILYPQVAEVVSVKASESSGSKDPFTQVKVKFPWNSSQNSCWVRVMQSFSGKSWGANFVPRVGQEVVISYINGDPERPVVTGAVYNGDNNGPNYTATQSGWKTQYESSKFNEFRFDDKGGEEEIYMEAGKDHNFLIHHDQSGKIDNNQTLEIKKNRTLTITEGNESVTLNKGNQTIKLDSGNQKLDIGGSQTISVTNAIKISSNASIELKVAGNSIKISPSGITIKGTTLSCKGDATAEVAASGILTLKGGLTKIN</sequence>
<proteinExistence type="inferred from homology"/>
<keyword evidence="5" id="KW-1185">Reference proteome</keyword>
<feature type="domain" description="Gp5/Type VI secretion system Vgr C-terminal trimerisation" evidence="3">
    <location>
        <begin position="468"/>
        <end position="573"/>
    </location>
</feature>
<comment type="caution">
    <text evidence="4">The sequence shown here is derived from an EMBL/GenBank/DDBJ whole genome shotgun (WGS) entry which is preliminary data.</text>
</comment>
<dbReference type="Pfam" id="PF04717">
    <property type="entry name" value="Phage_base_V"/>
    <property type="match status" value="1"/>
</dbReference>
<reference evidence="4 5" key="1">
    <citation type="submission" date="2019-05" db="EMBL/GenBank/DDBJ databases">
        <title>Microbulbifer harenosus sp. nov., an alginate-degrading bacterium isolated from coastal sand.</title>
        <authorList>
            <person name="Huang H."/>
            <person name="Mo K."/>
            <person name="Bao S."/>
        </authorList>
    </citation>
    <scope>NUCLEOTIDE SEQUENCE [LARGE SCALE GENOMIC DNA]</scope>
    <source>
        <strain evidence="4 5">HB161719</strain>
    </source>
</reference>
<accession>A0ABY2UIP3</accession>
<comment type="similarity">
    <text evidence="1">Belongs to the VgrG protein family.</text>
</comment>
<dbReference type="SUPFAM" id="SSF69279">
    <property type="entry name" value="Phage tail proteins"/>
    <property type="match status" value="2"/>
</dbReference>
<dbReference type="InterPro" id="IPR017847">
    <property type="entry name" value="T6SS_RhsGE_Vgr_subset"/>
</dbReference>
<dbReference type="NCBIfam" id="TIGR01646">
    <property type="entry name" value="vgr_GE"/>
    <property type="match status" value="1"/>
</dbReference>